<proteinExistence type="predicted"/>
<name>A0A7J6RKD5_PEROL</name>
<reference evidence="1 2" key="1">
    <citation type="submission" date="2020-04" db="EMBL/GenBank/DDBJ databases">
        <title>Perkinsus olseni comparative genomics.</title>
        <authorList>
            <person name="Bogema D.R."/>
        </authorList>
    </citation>
    <scope>NUCLEOTIDE SEQUENCE [LARGE SCALE GENOMIC DNA]</scope>
    <source>
        <strain evidence="1 2">ATCC PRA-207</strain>
    </source>
</reference>
<dbReference type="Proteomes" id="UP000553632">
    <property type="component" value="Unassembled WGS sequence"/>
</dbReference>
<accession>A0A7J6RKD5</accession>
<gene>
    <name evidence="1" type="ORF">FOZ63_030409</name>
</gene>
<organism evidence="1 2">
    <name type="scientific">Perkinsus olseni</name>
    <name type="common">Perkinsus atlanticus</name>
    <dbReference type="NCBI Taxonomy" id="32597"/>
    <lineage>
        <taxon>Eukaryota</taxon>
        <taxon>Sar</taxon>
        <taxon>Alveolata</taxon>
        <taxon>Perkinsozoa</taxon>
        <taxon>Perkinsea</taxon>
        <taxon>Perkinsida</taxon>
        <taxon>Perkinsidae</taxon>
        <taxon>Perkinsus</taxon>
    </lineage>
</organism>
<sequence>MTSGRSGRRGRGPGRGRSDCRAYYFLTEKAVEGKDGKPETIAVNRCILCVEEGVEKPQDYATDNPTRFHDHIHKFHPHVLQGSNVQASLNNDTESVMVAATPEGLSSTKPLANFPSARRRLATPVARRDGVTR</sequence>
<comment type="caution">
    <text evidence="1">The sequence shown here is derived from an EMBL/GenBank/DDBJ whole genome shotgun (WGS) entry which is preliminary data.</text>
</comment>
<protein>
    <submittedName>
        <fullName evidence="1">Uncharacterized protein</fullName>
    </submittedName>
</protein>
<evidence type="ECO:0000313" key="1">
    <source>
        <dbReference type="EMBL" id="KAF4721299.1"/>
    </source>
</evidence>
<dbReference type="EMBL" id="JABANO010024830">
    <property type="protein sequence ID" value="KAF4721299.1"/>
    <property type="molecule type" value="Genomic_DNA"/>
</dbReference>
<evidence type="ECO:0000313" key="2">
    <source>
        <dbReference type="Proteomes" id="UP000553632"/>
    </source>
</evidence>
<dbReference type="AlphaFoldDB" id="A0A7J6RKD5"/>
<keyword evidence="2" id="KW-1185">Reference proteome</keyword>